<evidence type="ECO:0000313" key="1">
    <source>
        <dbReference type="EMBL" id="KAG5173360.1"/>
    </source>
</evidence>
<sequence>MSGPTALVPGNYVIFSENPSGTSTTAPGTNGRSNFAVTCPLSAGGNFTITSLSSAASAQPTQIWLVTGDGMILAKTSASGQLAQSPTFYANYTNNSANIVTISAPATPAPNTKFVFHVSQVAKTDQGDALSYLATVMTADLTDSFWTVDSVQNNTIVKANVKSSAKNFVFVPV</sequence>
<protein>
    <submittedName>
        <fullName evidence="1">Uncharacterized protein</fullName>
    </submittedName>
</protein>
<reference evidence="1" key="1">
    <citation type="submission" date="2021-02" db="EMBL/GenBank/DDBJ databases">
        <title>Psilocybe cubensis genome.</title>
        <authorList>
            <person name="Mckernan K.J."/>
            <person name="Crawford S."/>
            <person name="Trippe A."/>
            <person name="Kane L.T."/>
            <person name="Mclaughlin S."/>
        </authorList>
    </citation>
    <scope>NUCLEOTIDE SEQUENCE [LARGE SCALE GENOMIC DNA]</scope>
    <source>
        <strain evidence="1">MGC-MH-2018</strain>
    </source>
</reference>
<organism evidence="1">
    <name type="scientific">Psilocybe cubensis</name>
    <name type="common">Psychedelic mushroom</name>
    <name type="synonym">Stropharia cubensis</name>
    <dbReference type="NCBI Taxonomy" id="181762"/>
    <lineage>
        <taxon>Eukaryota</taxon>
        <taxon>Fungi</taxon>
        <taxon>Dikarya</taxon>
        <taxon>Basidiomycota</taxon>
        <taxon>Agaricomycotina</taxon>
        <taxon>Agaricomycetes</taxon>
        <taxon>Agaricomycetidae</taxon>
        <taxon>Agaricales</taxon>
        <taxon>Agaricineae</taxon>
        <taxon>Strophariaceae</taxon>
        <taxon>Psilocybe</taxon>
    </lineage>
</organism>
<gene>
    <name evidence="1" type="ORF">JR316_000013</name>
</gene>
<dbReference type="AlphaFoldDB" id="A0A8H8CPY6"/>
<comment type="caution">
    <text evidence="1">The sequence shown here is derived from an EMBL/GenBank/DDBJ whole genome shotgun (WGS) entry which is preliminary data.</text>
</comment>
<name>A0A8H8CPY6_PSICU</name>
<accession>A0A8H8CPY6</accession>
<proteinExistence type="predicted"/>
<dbReference type="OrthoDB" id="3051478at2759"/>
<dbReference type="EMBL" id="JAFIQS010000001">
    <property type="protein sequence ID" value="KAG5173360.1"/>
    <property type="molecule type" value="Genomic_DNA"/>
</dbReference>